<evidence type="ECO:0000313" key="2">
    <source>
        <dbReference type="Proteomes" id="UP001164746"/>
    </source>
</evidence>
<accession>A0ABY7F7X4</accession>
<dbReference type="Gene3D" id="2.100.10.20">
    <property type="entry name" value="Vitelline membrane outer layer protein I (VOMI)"/>
    <property type="match status" value="1"/>
</dbReference>
<proteinExistence type="predicted"/>
<dbReference type="Proteomes" id="UP001164746">
    <property type="component" value="Chromosome 10"/>
</dbReference>
<dbReference type="PANTHER" id="PTHR18841">
    <property type="entry name" value="VITELLINE MEMBRANE OUTER LAYER PROTEIN I-RELATED"/>
    <property type="match status" value="1"/>
</dbReference>
<reference evidence="1" key="1">
    <citation type="submission" date="2022-11" db="EMBL/GenBank/DDBJ databases">
        <title>Centuries of genome instability and evolution in soft-shell clam transmissible cancer (bioRxiv).</title>
        <authorList>
            <person name="Hart S.F.M."/>
            <person name="Yonemitsu M.A."/>
            <person name="Giersch R.M."/>
            <person name="Beal B.F."/>
            <person name="Arriagada G."/>
            <person name="Davis B.W."/>
            <person name="Ostrander E.A."/>
            <person name="Goff S.P."/>
            <person name="Metzger M.J."/>
        </authorList>
    </citation>
    <scope>NUCLEOTIDE SEQUENCE</scope>
    <source>
        <strain evidence="1">MELC-2E11</strain>
        <tissue evidence="1">Siphon/mantle</tissue>
    </source>
</reference>
<dbReference type="Pfam" id="PF03762">
    <property type="entry name" value="VOMI"/>
    <property type="match status" value="1"/>
</dbReference>
<evidence type="ECO:0000313" key="1">
    <source>
        <dbReference type="EMBL" id="WAR17474.1"/>
    </source>
</evidence>
<dbReference type="InterPro" id="IPR036706">
    <property type="entry name" value="VOMI_sf"/>
</dbReference>
<dbReference type="InterPro" id="IPR005515">
    <property type="entry name" value="VOMI"/>
</dbReference>
<organism evidence="1 2">
    <name type="scientific">Mya arenaria</name>
    <name type="common">Soft-shell clam</name>
    <dbReference type="NCBI Taxonomy" id="6604"/>
    <lineage>
        <taxon>Eukaryota</taxon>
        <taxon>Metazoa</taxon>
        <taxon>Spiralia</taxon>
        <taxon>Lophotrochozoa</taxon>
        <taxon>Mollusca</taxon>
        <taxon>Bivalvia</taxon>
        <taxon>Autobranchia</taxon>
        <taxon>Heteroconchia</taxon>
        <taxon>Euheterodonta</taxon>
        <taxon>Imparidentia</taxon>
        <taxon>Neoheterodontei</taxon>
        <taxon>Myida</taxon>
        <taxon>Myoidea</taxon>
        <taxon>Myidae</taxon>
        <taxon>Mya</taxon>
    </lineage>
</organism>
<keyword evidence="2" id="KW-1185">Reference proteome</keyword>
<dbReference type="SUPFAM" id="SSF51092">
    <property type="entry name" value="Vitelline membrane outer protein-I (VMO-I)"/>
    <property type="match status" value="1"/>
</dbReference>
<dbReference type="PANTHER" id="PTHR18841:SF0">
    <property type="entry name" value="VITELLINE MEMBRANE OUTER LAYER 1 HOMOLOG A-RELATED"/>
    <property type="match status" value="1"/>
</dbReference>
<sequence length="164" mass="17897">MLFIVVETYQFTGDDTSLNAIKLICSDANGASFAKQTITSSVGPWGDWKGQVTCNQRPEVVMFLKAFSLQVESPQGNGDDTAVNWAKFDCRDMQDSTPMEELNKDPGHGSFGTFGAWSESCRPGSAICGMMTRVEPVLTNTGDDTALNDVIFYCCQEQDPEILG</sequence>
<dbReference type="EMBL" id="CP111021">
    <property type="protein sequence ID" value="WAR17474.1"/>
    <property type="molecule type" value="Genomic_DNA"/>
</dbReference>
<gene>
    <name evidence="1" type="ORF">MAR_032068</name>
</gene>
<protein>
    <submittedName>
        <fullName evidence="1">VMO1-like protein</fullName>
    </submittedName>
</protein>
<name>A0ABY7F7X4_MYAAR</name>